<sequence length="86" mass="9908">MSKESKVLQNRTSIYFTVHLNEKFFVSGYKSSEGRYIISNGLYDKPYKFAELDNAREAANAVNGKVKKHTIHYIETEEIEEVSVSE</sequence>
<dbReference type="EMBL" id="AOTZ01000009">
    <property type="protein sequence ID" value="EZP75037.1"/>
    <property type="molecule type" value="Genomic_DNA"/>
</dbReference>
<evidence type="ECO:0000313" key="2">
    <source>
        <dbReference type="Proteomes" id="UP000023566"/>
    </source>
</evidence>
<dbReference type="RefSeq" id="WP_043906031.1">
    <property type="nucleotide sequence ID" value="NZ_CM002692.1"/>
</dbReference>
<reference evidence="1 2" key="1">
    <citation type="journal article" date="2014" name="Appl. Microbiol. Biotechnol.">
        <title>Transformable facultative thermophile Geobacillus stearothermophilus NUB3621 as a host strain for metabolic engineering.</title>
        <authorList>
            <person name="Blanchard K."/>
            <person name="Robic S."/>
            <person name="Matsumura I."/>
        </authorList>
    </citation>
    <scope>NUCLEOTIDE SEQUENCE [LARGE SCALE GENOMIC DNA]</scope>
    <source>
        <strain evidence="1 2">NUB3621</strain>
    </source>
</reference>
<comment type="caution">
    <text evidence="1">The sequence shown here is derived from an EMBL/GenBank/DDBJ whole genome shotgun (WGS) entry which is preliminary data.</text>
</comment>
<proteinExistence type="predicted"/>
<keyword evidence="2" id="KW-1185">Reference proteome</keyword>
<evidence type="ECO:0008006" key="3">
    <source>
        <dbReference type="Google" id="ProtNLM"/>
    </source>
</evidence>
<gene>
    <name evidence="1" type="ORF">H839_16093</name>
</gene>
<dbReference type="Proteomes" id="UP000023566">
    <property type="component" value="Chromosome"/>
</dbReference>
<evidence type="ECO:0000313" key="1">
    <source>
        <dbReference type="EMBL" id="EZP75037.1"/>
    </source>
</evidence>
<name>A0ABC9VAE3_9BACL</name>
<protein>
    <recommendedName>
        <fullName evidence="3">DUF1508 domain-containing protein</fullName>
    </recommendedName>
</protein>
<organism evidence="1 2">
    <name type="scientific">Parageobacillus genomosp. 1</name>
    <dbReference type="NCBI Taxonomy" id="1295642"/>
    <lineage>
        <taxon>Bacteria</taxon>
        <taxon>Bacillati</taxon>
        <taxon>Bacillota</taxon>
        <taxon>Bacilli</taxon>
        <taxon>Bacillales</taxon>
        <taxon>Anoxybacillaceae</taxon>
        <taxon>Parageobacillus</taxon>
    </lineage>
</organism>
<accession>A0ABC9VAE3</accession>
<dbReference type="AlphaFoldDB" id="A0ABC9VAE3"/>